<evidence type="ECO:0000313" key="2">
    <source>
        <dbReference type="WBParaSite" id="PTRK_0000989200.1"/>
    </source>
</evidence>
<proteinExistence type="predicted"/>
<keyword evidence="1" id="KW-1185">Reference proteome</keyword>
<reference evidence="2" key="1">
    <citation type="submission" date="2017-02" db="UniProtKB">
        <authorList>
            <consortium name="WormBaseParasite"/>
        </authorList>
    </citation>
    <scope>IDENTIFICATION</scope>
</reference>
<evidence type="ECO:0000313" key="1">
    <source>
        <dbReference type="Proteomes" id="UP000038045"/>
    </source>
</evidence>
<sequence>MVVLTDFNYETTPVNEWIEEFIKYVNDNNLSDEDGKRILIDKISIDEYRKIQNIMDPKMIKDKDVTLIDVLEIFKDLYQHYRNVKEYGAIEKELDYDYEVDLM</sequence>
<organism evidence="1 2">
    <name type="scientific">Parastrongyloides trichosuri</name>
    <name type="common">Possum-specific nematode worm</name>
    <dbReference type="NCBI Taxonomy" id="131310"/>
    <lineage>
        <taxon>Eukaryota</taxon>
        <taxon>Metazoa</taxon>
        <taxon>Ecdysozoa</taxon>
        <taxon>Nematoda</taxon>
        <taxon>Chromadorea</taxon>
        <taxon>Rhabditida</taxon>
        <taxon>Tylenchina</taxon>
        <taxon>Panagrolaimomorpha</taxon>
        <taxon>Strongyloidoidea</taxon>
        <taxon>Strongyloididae</taxon>
        <taxon>Parastrongyloides</taxon>
    </lineage>
</organism>
<name>A0A0N4ZMX6_PARTI</name>
<dbReference type="Proteomes" id="UP000038045">
    <property type="component" value="Unplaced"/>
</dbReference>
<protein>
    <submittedName>
        <fullName evidence="2">Type I site-specific deoxyribonuclease</fullName>
    </submittedName>
</protein>
<accession>A0A0N4ZMX6</accession>
<dbReference type="WBParaSite" id="PTRK_0000989200.1">
    <property type="protein sequence ID" value="PTRK_0000989200.1"/>
    <property type="gene ID" value="PTRK_0000989200"/>
</dbReference>
<dbReference type="AlphaFoldDB" id="A0A0N4ZMX6"/>